<dbReference type="EMBL" id="GGEC01073687">
    <property type="protein sequence ID" value="MBX54171.1"/>
    <property type="molecule type" value="Transcribed_RNA"/>
</dbReference>
<organism evidence="1">
    <name type="scientific">Rhizophora mucronata</name>
    <name type="common">Asiatic mangrove</name>
    <dbReference type="NCBI Taxonomy" id="61149"/>
    <lineage>
        <taxon>Eukaryota</taxon>
        <taxon>Viridiplantae</taxon>
        <taxon>Streptophyta</taxon>
        <taxon>Embryophyta</taxon>
        <taxon>Tracheophyta</taxon>
        <taxon>Spermatophyta</taxon>
        <taxon>Magnoliopsida</taxon>
        <taxon>eudicotyledons</taxon>
        <taxon>Gunneridae</taxon>
        <taxon>Pentapetalae</taxon>
        <taxon>rosids</taxon>
        <taxon>fabids</taxon>
        <taxon>Malpighiales</taxon>
        <taxon>Rhizophoraceae</taxon>
        <taxon>Rhizophora</taxon>
    </lineage>
</organism>
<dbReference type="AlphaFoldDB" id="A0A2P2PHQ6"/>
<proteinExistence type="predicted"/>
<protein>
    <submittedName>
        <fullName evidence="1">Uncharacterized protein</fullName>
    </submittedName>
</protein>
<sequence>MKMNKSNTKSNTKQEP</sequence>
<accession>A0A2P2PHQ6</accession>
<name>A0A2P2PHQ6_RHIMU</name>
<evidence type="ECO:0000313" key="1">
    <source>
        <dbReference type="EMBL" id="MBX54171.1"/>
    </source>
</evidence>
<reference evidence="1" key="1">
    <citation type="submission" date="2018-02" db="EMBL/GenBank/DDBJ databases">
        <title>Rhizophora mucronata_Transcriptome.</title>
        <authorList>
            <person name="Meera S.P."/>
            <person name="Sreeshan A."/>
            <person name="Augustine A."/>
        </authorList>
    </citation>
    <scope>NUCLEOTIDE SEQUENCE</scope>
    <source>
        <tissue evidence="1">Leaf</tissue>
    </source>
</reference>